<feature type="domain" description="Ppx/GppA phosphatase N-terminal" evidence="1">
    <location>
        <begin position="38"/>
        <end position="334"/>
    </location>
</feature>
<evidence type="ECO:0000313" key="3">
    <source>
        <dbReference type="Proteomes" id="UP001595711"/>
    </source>
</evidence>
<gene>
    <name evidence="2" type="ORF">ACFOOQ_00080</name>
</gene>
<dbReference type="RefSeq" id="WP_379719906.1">
    <property type="nucleotide sequence ID" value="NZ_JBHRYJ010000001.1"/>
</dbReference>
<evidence type="ECO:0000259" key="1">
    <source>
        <dbReference type="Pfam" id="PF02541"/>
    </source>
</evidence>
<keyword evidence="3" id="KW-1185">Reference proteome</keyword>
<dbReference type="CDD" id="cd24054">
    <property type="entry name" value="ASKHA_NBD_AaPPX-GppA_MtPPX2-like"/>
    <property type="match status" value="1"/>
</dbReference>
<dbReference type="Proteomes" id="UP001595711">
    <property type="component" value="Unassembled WGS sequence"/>
</dbReference>
<dbReference type="Pfam" id="PF02541">
    <property type="entry name" value="Ppx-GppA"/>
    <property type="match status" value="1"/>
</dbReference>
<dbReference type="InterPro" id="IPR003695">
    <property type="entry name" value="Ppx_GppA_N"/>
</dbReference>
<dbReference type="EMBL" id="JBHRYJ010000001">
    <property type="protein sequence ID" value="MFC3673919.1"/>
    <property type="molecule type" value="Genomic_DNA"/>
</dbReference>
<organism evidence="2 3">
    <name type="scientific">Ferrovibrio xuzhouensis</name>
    <dbReference type="NCBI Taxonomy" id="1576914"/>
    <lineage>
        <taxon>Bacteria</taxon>
        <taxon>Pseudomonadati</taxon>
        <taxon>Pseudomonadota</taxon>
        <taxon>Alphaproteobacteria</taxon>
        <taxon>Rhodospirillales</taxon>
        <taxon>Rhodospirillaceae</taxon>
        <taxon>Ferrovibrio</taxon>
    </lineage>
</organism>
<dbReference type="PANTHER" id="PTHR30005">
    <property type="entry name" value="EXOPOLYPHOSPHATASE"/>
    <property type="match status" value="1"/>
</dbReference>
<name>A0ABV7V8Z1_9PROT</name>
<dbReference type="PANTHER" id="PTHR30005:SF0">
    <property type="entry name" value="RETROGRADE REGULATION PROTEIN 2"/>
    <property type="match status" value="1"/>
</dbReference>
<proteinExistence type="predicted"/>
<comment type="caution">
    <text evidence="2">The sequence shown here is derived from an EMBL/GenBank/DDBJ whole genome shotgun (WGS) entry which is preliminary data.</text>
</comment>
<sequence>MTTGASIADGPAAAAQARAAPPVFAALDLGTNNCRLLIARPARDGFRVIEAFSRIVRLGEGLSSSGRLSEAAMARTIDALKICSEKMARRGVTVARAVATEACRRAGNGAEFLHEVKGATGIALDIITSAEEARLALAGCTPLLEPPHDHAIVFDIGGGSTEILWTSLPGGGRTEVIDWISLPYGVVNLTERYGAGDHASGSYARMIAEVAEALAPFEARHGLAGHLREGRVQVLGTSGTVTTLAGVLLGLPRYERRLVDGCWLDFNRVIEQSRQLAGQSIADRALHPCIGEERADLVVAGCAILEALHRFWPADRLRVADRGVREGVLVELMRRDRTRGDHHRGARR</sequence>
<reference evidence="3" key="1">
    <citation type="journal article" date="2019" name="Int. J. Syst. Evol. Microbiol.">
        <title>The Global Catalogue of Microorganisms (GCM) 10K type strain sequencing project: providing services to taxonomists for standard genome sequencing and annotation.</title>
        <authorList>
            <consortium name="The Broad Institute Genomics Platform"/>
            <consortium name="The Broad Institute Genome Sequencing Center for Infectious Disease"/>
            <person name="Wu L."/>
            <person name="Ma J."/>
        </authorList>
    </citation>
    <scope>NUCLEOTIDE SEQUENCE [LARGE SCALE GENOMIC DNA]</scope>
    <source>
        <strain evidence="3">KCTC 42182</strain>
    </source>
</reference>
<dbReference type="InterPro" id="IPR043129">
    <property type="entry name" value="ATPase_NBD"/>
</dbReference>
<evidence type="ECO:0000313" key="2">
    <source>
        <dbReference type="EMBL" id="MFC3673919.1"/>
    </source>
</evidence>
<dbReference type="Gene3D" id="3.30.420.150">
    <property type="entry name" value="Exopolyphosphatase. Domain 2"/>
    <property type="match status" value="1"/>
</dbReference>
<dbReference type="Gene3D" id="3.30.420.40">
    <property type="match status" value="1"/>
</dbReference>
<dbReference type="InterPro" id="IPR050273">
    <property type="entry name" value="GppA/Ppx_hydrolase"/>
</dbReference>
<protein>
    <submittedName>
        <fullName evidence="2">Ppx/GppA phosphatase family protein</fullName>
    </submittedName>
</protein>
<accession>A0ABV7V8Z1</accession>
<dbReference type="SUPFAM" id="SSF53067">
    <property type="entry name" value="Actin-like ATPase domain"/>
    <property type="match status" value="2"/>
</dbReference>